<gene>
    <name evidence="2" type="ORF">CANCADRAFT_2133</name>
</gene>
<dbReference type="InterPro" id="IPR046341">
    <property type="entry name" value="SET_dom_sf"/>
</dbReference>
<evidence type="ECO:0000313" key="3">
    <source>
        <dbReference type="Proteomes" id="UP000095023"/>
    </source>
</evidence>
<sequence>MDFEAQSHEFVNWLKSNGCTISSKIALKDLRAEQFGRAVIAVDDIQQDEDLFTIPRSCLLSFENSDLSRALPELKDQLDDWLLEIIVMLYESSRPKFAPYFAVLPARMDDCPIMWDAEETNSLLKGTDILDRIGRESADQLYRDTVLPLVQANSDLFSSCDTSLEAFHRMGCLLQAYSFDCEPADVVATEDNEDEESSDNDSLVSDYEPPTFKAMVPMADMLNADADLVNANLFYESDALVMRAIKDIKANEQVYNTYGELSNAELLRRYGYVHNQIWRYDTVELPLDLIYETAKATFPFVSDKSIETIQQIEDFEEIELFELEQDADLPKELQQQLEMLLIDPASGISPKEAYKKARKLAKSTEKSDDFLRLAKEIINARLALYDDTAPTQG</sequence>
<evidence type="ECO:0000259" key="1">
    <source>
        <dbReference type="PROSITE" id="PS50280"/>
    </source>
</evidence>
<protein>
    <recommendedName>
        <fullName evidence="1">SET domain-containing protein</fullName>
    </recommendedName>
</protein>
<dbReference type="FunFam" id="3.90.1410.10:FF:000007">
    <property type="entry name" value="Ribosomal lysine N-methyltransferase 4"/>
    <property type="match status" value="1"/>
</dbReference>
<dbReference type="InterPro" id="IPR044430">
    <property type="entry name" value="SETD6_SET"/>
</dbReference>
<dbReference type="PROSITE" id="PS50280">
    <property type="entry name" value="SET"/>
    <property type="match status" value="1"/>
</dbReference>
<dbReference type="PANTHER" id="PTHR13271:SF34">
    <property type="entry name" value="N-LYSINE METHYLTRANSFERASE SETD6"/>
    <property type="match status" value="1"/>
</dbReference>
<accession>A0A1E4TFF4</accession>
<dbReference type="AlphaFoldDB" id="A0A1E4TFF4"/>
<dbReference type="OrthoDB" id="341421at2759"/>
<dbReference type="InterPro" id="IPR001214">
    <property type="entry name" value="SET_dom"/>
</dbReference>
<dbReference type="InterPro" id="IPR050600">
    <property type="entry name" value="SETD3_SETD6_MTase"/>
</dbReference>
<feature type="domain" description="SET" evidence="1">
    <location>
        <begin position="23"/>
        <end position="259"/>
    </location>
</feature>
<dbReference type="GO" id="GO:0005634">
    <property type="term" value="C:nucleus"/>
    <property type="evidence" value="ECO:0007669"/>
    <property type="project" value="TreeGrafter"/>
</dbReference>
<dbReference type="Pfam" id="PF00856">
    <property type="entry name" value="SET"/>
    <property type="match status" value="1"/>
</dbReference>
<name>A0A1E4TFF4_9ASCO</name>
<organism evidence="2 3">
    <name type="scientific">Tortispora caseinolytica NRRL Y-17796</name>
    <dbReference type="NCBI Taxonomy" id="767744"/>
    <lineage>
        <taxon>Eukaryota</taxon>
        <taxon>Fungi</taxon>
        <taxon>Dikarya</taxon>
        <taxon>Ascomycota</taxon>
        <taxon>Saccharomycotina</taxon>
        <taxon>Trigonopsidomycetes</taxon>
        <taxon>Trigonopsidales</taxon>
        <taxon>Trigonopsidaceae</taxon>
        <taxon>Tortispora</taxon>
    </lineage>
</organism>
<dbReference type="PANTHER" id="PTHR13271">
    <property type="entry name" value="UNCHARACTERIZED PUTATIVE METHYLTRANSFERASE"/>
    <property type="match status" value="1"/>
</dbReference>
<reference evidence="3" key="1">
    <citation type="submission" date="2016-02" db="EMBL/GenBank/DDBJ databases">
        <title>Comparative genomics of biotechnologically important yeasts.</title>
        <authorList>
            <consortium name="DOE Joint Genome Institute"/>
            <person name="Riley R."/>
            <person name="Haridas S."/>
            <person name="Wolfe K.H."/>
            <person name="Lopes M.R."/>
            <person name="Hittinger C.T."/>
            <person name="Goker M."/>
            <person name="Salamov A."/>
            <person name="Wisecaver J."/>
            <person name="Long T.M."/>
            <person name="Aerts A.L."/>
            <person name="Barry K."/>
            <person name="Choi C."/>
            <person name="Clum A."/>
            <person name="Coughlan A.Y."/>
            <person name="Deshpande S."/>
            <person name="Douglass A.P."/>
            <person name="Hanson S.J."/>
            <person name="Klenk H.-P."/>
            <person name="Labutti K."/>
            <person name="Lapidus A."/>
            <person name="Lindquist E."/>
            <person name="Lipzen A."/>
            <person name="Meier-Kolthoff J.P."/>
            <person name="Ohm R.A."/>
            <person name="Otillar R.P."/>
            <person name="Pangilinan J."/>
            <person name="Peng Y."/>
            <person name="Rokas A."/>
            <person name="Rosa C.A."/>
            <person name="Scheuner C."/>
            <person name="Sibirny A.A."/>
            <person name="Slot J.C."/>
            <person name="Stielow J.B."/>
            <person name="Sun H."/>
            <person name="Kurtzman C.P."/>
            <person name="Blackwell M."/>
            <person name="Jeffries T.W."/>
            <person name="Grigoriev I.V."/>
        </authorList>
    </citation>
    <scope>NUCLEOTIDE SEQUENCE [LARGE SCALE GENOMIC DNA]</scope>
    <source>
        <strain evidence="3">NRRL Y-17796</strain>
    </source>
</reference>
<dbReference type="EMBL" id="KV453842">
    <property type="protein sequence ID" value="ODV90408.1"/>
    <property type="molecule type" value="Genomic_DNA"/>
</dbReference>
<evidence type="ECO:0000313" key="2">
    <source>
        <dbReference type="EMBL" id="ODV90408.1"/>
    </source>
</evidence>
<keyword evidence="3" id="KW-1185">Reference proteome</keyword>
<dbReference type="Gene3D" id="3.90.1410.10">
    <property type="entry name" value="set domain protein methyltransferase, domain 1"/>
    <property type="match status" value="1"/>
</dbReference>
<proteinExistence type="predicted"/>
<dbReference type="SUPFAM" id="SSF82199">
    <property type="entry name" value="SET domain"/>
    <property type="match status" value="1"/>
</dbReference>
<dbReference type="Proteomes" id="UP000095023">
    <property type="component" value="Unassembled WGS sequence"/>
</dbReference>
<dbReference type="GO" id="GO:0016279">
    <property type="term" value="F:protein-lysine N-methyltransferase activity"/>
    <property type="evidence" value="ECO:0007669"/>
    <property type="project" value="InterPro"/>
</dbReference>
<dbReference type="CDD" id="cd19178">
    <property type="entry name" value="SET_SETD6"/>
    <property type="match status" value="1"/>
</dbReference>